<accession>A0ACB8WWI3</accession>
<keyword evidence="2" id="KW-1185">Reference proteome</keyword>
<evidence type="ECO:0000313" key="1">
    <source>
        <dbReference type="EMBL" id="KAI3372365.1"/>
    </source>
</evidence>
<name>A0ACB8WWI3_9TELE</name>
<protein>
    <submittedName>
        <fullName evidence="1">Uncharacterized protein</fullName>
    </submittedName>
</protein>
<dbReference type="Proteomes" id="UP000831701">
    <property type="component" value="Chromosome 5"/>
</dbReference>
<dbReference type="EMBL" id="CM041535">
    <property type="protein sequence ID" value="KAI3372365.1"/>
    <property type="molecule type" value="Genomic_DNA"/>
</dbReference>
<proteinExistence type="predicted"/>
<sequence length="2553" mass="287752">MTTASDQLGDETMTRTHPPDILASTLYQDFTLNPLTDPSVSLHSSQKCDSKMIDKPEIINKRHCRSFDFIESLDDPQSFPSSMEYPYKRAEHQTLNKDLMWNGLDQPGHLRFSSPDLFNTRQFQQHTTQDKTSHLTWSDSKKRTRSKSAPRIKATLTPVPISVSPPGARKGRDAPQTATDTLRTSETHRESYSSNKAFLNDVHPIKLQPHSPLYVSDCFEEDKPDKPSITPHVRCRVDIKPDAAVLQHTSRQVPNVRTEHLWQRYSQASSSRGLYVPRQIVSSPTPTPSECYSGDFRQGYHYTTCMSPISYQHLDMHRMQSPTAPYLSQEQRAYSNPNIPTKFFYTEDPVRYPVHPYSRAYFQDDRSSLTSHGSTMTSQYDPRTRWVHTLPVRSYYTDQLSNREPAHSVYSRPYSTSEAGSYFSQTPLSRSYYGEDNRFNPYHMSSSRLFYSKPYGSPEEQYFPSRPYHTEGRRRPRMSQAFSDDWYRSSISGYSNQSSQHTPPRVRQDPSIPPWFTNSCVETSRLGAEVKNHSKSWDNILYPRHDREQSVPRGRSYENLFYQARHGASSDVTSQPVILNLSSSPRRYAALSLSENSLERGSSNPWRNTKSGHWFVTPEITITDNDISAGNSKRRDVHSVSWDMLDGEKTPSPTVMNQKQPSNTADITKDRKHNNFSLQQSLEQLDELLADLVVDYKPPTCRKSNEDLLDQLKQLITEDDDKDRGSSGLENLACLNTQLPSSKSSPDTIKDPDSGCDALQRSAEECSPDHSTDEDDTMVCANKKCSRAESMFNACLYFKSCHSCYTFYCSRNCRRDDWETHKETCLYGRVNSVCRHTLKFCRENSEIHKAFSRVAKAGYLSRGRGVLFLGFANPETADNFLQVGLESLLMSPTYLSLRELDGFKDNLGEYCKELQLAGNEYDPNECFLLNVSVAVGELVPNRPSPRVQAPTVRKYAKVSLASSSPDKKVLKKDSEMETLILTPPPGTPDIDKEGEEGRKAREVCFVNIQRELRTRGVFLRHEYPKIYNQLCEFVESNKRFTPTTIYPIDKRTGKQFMCMIMAASEPRTLDWVGTPHLLDDIIYSISVYIHHLALCLCELVKMVKPDIHTLAHHLKQERLYVASEKQLIQRLNSDVLKTAERLYRAAWIAKQQRINLDRLILTSAEASPAECCQHAKMLEDTQFVDGYKTLGFQETIYGEFLARLRENPRLVASCLVAGERLNQEHTQGVIHTVFTSLYGNCIMQEDESYLLQVLRYLIEFELKESDNPRRLLRRGTCAFSILFKLFSEGLYSAKLFLTATLHEPIMQLLVEDEDHLETDPAKVTERLTPAQQERFGEKGSEDYKQRVQAAVEANEAKLVALVNKFIGYLKQNTYCFPHSLRWIVSQMYKTLSCVERLEVGEVRTMCTDLLLTCFICPAIVNPEQYGIISDAPINEVARFNLMQVGQLLQQLAMADDDADPRRKSSLSKFDKSCVAAFLDVVIGGRAVETPPMSSMNLLEGLSRTAVYITHNQLLVLVDFVRSVMAGDHLREEEHMALETLLANVPQNRTVKSNSLELTPSNTPQLSPATTPANKKNRLPIAAARSRSRTNIAQEGEAEASSQESLQELMPEEVLVISLGTGPQTVPGMMSENEVLNLQMADGAQGDGHADDTKLHGKPDKTLRFSLCSDNLEGISEGPSNRSNSVSSLDLEGESVSELGARPSGSNGVEALQLLEHEQATTQDNLDDKLRKFEIRDMMGLTDDRDISETVSETWSTDVLGSDFDPNMDEDRLQEIAGAAAENMLGSLLCLPGSGSVLLDPYGSTISETTSEAWSVEVLPSDSEAPDLKQEERLQELESCSGVGSTSDDTEVREVSSRPSTPGLSVVSGISATSEDIPNKIEDLRSECSSDFGGKDSVTSPDGEESGHGRRVPIPYWPCLIPSPPGEGSSTGTIVRPKVHYARPPHPPPDPPIPEASALGPETRHSLFTPHCLAQAELEHTKQRHSFPDRLVRSRSSDIVCPGRRPTSDPGLNRRVAVEERDPAGAFALGPSSSPSKDSLKGEVEDRKDSDDEKSDRNRPWWKKRFVSAIPKVLYWTAESDVPAPIAAFRKRDKQEKDDIVQERIPQDEPLPRHSSQAQAAEDILDKYRNIKRTSPSDGATGGASYDGTGDLCVEDNVHDSPREDTLQNISTDDLPDSASQTAQQHDSKFSFSDAKKKLRLALCSADSVALPIMAPATTRNGLPDHMDPEDNEIVCFLKVQLAEAINLQDKNQMAQIQETTRCVGRFDARTCRKLLAAIAEDYRKRAPYIAYLTRCRQGLQTSQAHLERLLQRVLRDKEVANRYFTTVCVRILLEHMEAKMLDFIKAFQGCTAADDKTAAVEDFLRYLYGAMARDAIWQYASEDQLQDAQMAIERSVMNRIFKLAFYPNQDGDILRDQLFHEHIQRLSKVVTANHKALQVPEVYLKEAPWPSAQAEIRTINAYKTPRDKVQCILRMCSTIMNLLSLANEDSVPGADDFVPVLVFVLIRANPPCLLSTVQYINNFYASRLSGEECYWWMQFTAALEFIKTIDDRK</sequence>
<organism evidence="1 2">
    <name type="scientific">Scortum barcoo</name>
    <name type="common">barcoo grunter</name>
    <dbReference type="NCBI Taxonomy" id="214431"/>
    <lineage>
        <taxon>Eukaryota</taxon>
        <taxon>Metazoa</taxon>
        <taxon>Chordata</taxon>
        <taxon>Craniata</taxon>
        <taxon>Vertebrata</taxon>
        <taxon>Euteleostomi</taxon>
        <taxon>Actinopterygii</taxon>
        <taxon>Neopterygii</taxon>
        <taxon>Teleostei</taxon>
        <taxon>Neoteleostei</taxon>
        <taxon>Acanthomorphata</taxon>
        <taxon>Eupercaria</taxon>
        <taxon>Centrarchiformes</taxon>
        <taxon>Terapontoidei</taxon>
        <taxon>Terapontidae</taxon>
        <taxon>Scortum</taxon>
    </lineage>
</organism>
<evidence type="ECO:0000313" key="2">
    <source>
        <dbReference type="Proteomes" id="UP000831701"/>
    </source>
</evidence>
<reference evidence="1" key="1">
    <citation type="submission" date="2022-04" db="EMBL/GenBank/DDBJ databases">
        <title>Jade perch genome.</title>
        <authorList>
            <person name="Chao B."/>
        </authorList>
    </citation>
    <scope>NUCLEOTIDE SEQUENCE</scope>
    <source>
        <strain evidence="1">CB-2022</strain>
    </source>
</reference>
<comment type="caution">
    <text evidence="1">The sequence shown here is derived from an EMBL/GenBank/DDBJ whole genome shotgun (WGS) entry which is preliminary data.</text>
</comment>
<gene>
    <name evidence="1" type="ORF">L3Q82_022863</name>
</gene>